<dbReference type="InterPro" id="IPR036767">
    <property type="entry name" value="ApaG_sf"/>
</dbReference>
<feature type="domain" description="ApaG" evidence="3">
    <location>
        <begin position="14"/>
        <end position="138"/>
    </location>
</feature>
<gene>
    <name evidence="2" type="primary">apaG</name>
    <name evidence="4" type="ordered locus">BOV_0317</name>
</gene>
<dbReference type="GO" id="GO:0070987">
    <property type="term" value="P:error-free translesion synthesis"/>
    <property type="evidence" value="ECO:0007669"/>
    <property type="project" value="TreeGrafter"/>
</dbReference>
<dbReference type="HOGENOM" id="CLU_128074_1_0_5"/>
<proteinExistence type="inferred from homology"/>
<reference evidence="5" key="1">
    <citation type="journal article" date="2009" name="PLoS ONE">
        <title>Genome degradation in Brucella ovis corresponds with narrowing of its host range and tissue tropism.</title>
        <authorList>
            <person name="Tsolis R.M."/>
            <person name="Seshadri R."/>
            <person name="Santos R.L."/>
            <person name="Sangari F.J."/>
            <person name="Lobo J.M."/>
            <person name="de Jong M.F."/>
            <person name="Ren Q."/>
            <person name="Myers G."/>
            <person name="Brinkac L.M."/>
            <person name="Nelson W.C."/>
            <person name="Deboy R.T."/>
            <person name="Angiuoli S."/>
            <person name="Khouri H."/>
            <person name="Dimitrov G."/>
            <person name="Robinson J.R."/>
            <person name="Mulligan S."/>
            <person name="Walker R.L."/>
            <person name="Elzer P.E."/>
            <person name="Hassan K.A."/>
            <person name="Paulsen I.T."/>
        </authorList>
    </citation>
    <scope>NUCLEOTIDE SEQUENCE [LARGE SCALE GENOMIC DNA]</scope>
    <source>
        <strain evidence="5">ATCC 25840 / 63/290 / NCTC 10512</strain>
    </source>
</reference>
<evidence type="ECO:0000259" key="3">
    <source>
        <dbReference type="PROSITE" id="PS51087"/>
    </source>
</evidence>
<dbReference type="HAMAP" id="MF_00791">
    <property type="entry name" value="ApaG"/>
    <property type="match status" value="1"/>
</dbReference>
<dbReference type="Pfam" id="PF04379">
    <property type="entry name" value="DUF525"/>
    <property type="match status" value="1"/>
</dbReference>
<dbReference type="EMBL" id="CP000708">
    <property type="protein sequence ID" value="ABQ61578.1"/>
    <property type="molecule type" value="Genomic_DNA"/>
</dbReference>
<evidence type="ECO:0000256" key="1">
    <source>
        <dbReference type="ARBA" id="ARBA00017693"/>
    </source>
</evidence>
<accession>A0A0H3ARE6</accession>
<dbReference type="Gene3D" id="2.60.40.1470">
    <property type="entry name" value="ApaG domain"/>
    <property type="match status" value="1"/>
</dbReference>
<evidence type="ECO:0000313" key="4">
    <source>
        <dbReference type="EMBL" id="ABQ61578.1"/>
    </source>
</evidence>
<dbReference type="InterPro" id="IPR007474">
    <property type="entry name" value="ApaG_domain"/>
</dbReference>
<evidence type="ECO:0000313" key="5">
    <source>
        <dbReference type="Proteomes" id="UP000006383"/>
    </source>
</evidence>
<dbReference type="KEGG" id="bov:BOV_0317"/>
<dbReference type="Proteomes" id="UP000006383">
    <property type="component" value="Chromosome I"/>
</dbReference>
<dbReference type="NCBIfam" id="NF003967">
    <property type="entry name" value="PRK05461.1"/>
    <property type="match status" value="1"/>
</dbReference>
<keyword evidence="5" id="KW-1185">Reference proteome</keyword>
<sequence>MLQPWNAEGGLMYSAVTRGIEVTVEPFYLEVQSEPEENRYVWGYRVTIVNNSSETVQLCSRYWQITDANSHVQEVRGSGVVGEQPVLDPGDSYQYSSGCPLTTSSGVMVGRYQMKGEDGAQFEIEIPAFSLDVPEQRRTLN</sequence>
<organism evidence="4 5">
    <name type="scientific">Brucella ovis (strain ATCC 25840 / 63/290 / NCTC 10512)</name>
    <dbReference type="NCBI Taxonomy" id="444178"/>
    <lineage>
        <taxon>Bacteria</taxon>
        <taxon>Pseudomonadati</taxon>
        <taxon>Pseudomonadota</taxon>
        <taxon>Alphaproteobacteria</taxon>
        <taxon>Hyphomicrobiales</taxon>
        <taxon>Brucellaceae</taxon>
        <taxon>Brucella/Ochrobactrum group</taxon>
        <taxon>Brucella</taxon>
    </lineage>
</organism>
<dbReference type="PANTHER" id="PTHR14289">
    <property type="entry name" value="F-BOX ONLY PROTEIN 3"/>
    <property type="match status" value="1"/>
</dbReference>
<dbReference type="PROSITE" id="PS51087">
    <property type="entry name" value="APAG"/>
    <property type="match status" value="1"/>
</dbReference>
<dbReference type="InterPro" id="IPR023065">
    <property type="entry name" value="Uncharacterised_ApaG"/>
</dbReference>
<evidence type="ECO:0000256" key="2">
    <source>
        <dbReference type="HAMAP-Rule" id="MF_00791"/>
    </source>
</evidence>
<protein>
    <recommendedName>
        <fullName evidence="1 2">Protein ApaG</fullName>
    </recommendedName>
</protein>
<name>A0A0H3ARE6_BRUO2</name>
<dbReference type="AlphaFoldDB" id="A0A0H3ARE6"/>
<dbReference type="SUPFAM" id="SSF110069">
    <property type="entry name" value="ApaG-like"/>
    <property type="match status" value="1"/>
</dbReference>
<dbReference type="PANTHER" id="PTHR14289:SF16">
    <property type="entry name" value="POLYMERASE DELTA-INTERACTING PROTEIN 2"/>
    <property type="match status" value="1"/>
</dbReference>